<reference evidence="2" key="1">
    <citation type="journal article" date="2019" name="Int. J. Syst. Evol. Microbiol.">
        <title>The Global Catalogue of Microorganisms (GCM) 10K type strain sequencing project: providing services to taxonomists for standard genome sequencing and annotation.</title>
        <authorList>
            <consortium name="The Broad Institute Genomics Platform"/>
            <consortium name="The Broad Institute Genome Sequencing Center for Infectious Disease"/>
            <person name="Wu L."/>
            <person name="Ma J."/>
        </authorList>
    </citation>
    <scope>NUCLEOTIDE SEQUENCE [LARGE SCALE GENOMIC DNA]</scope>
    <source>
        <strain evidence="2">JCM 17705</strain>
    </source>
</reference>
<gene>
    <name evidence="1" type="ORF">GCM10023149_31280</name>
</gene>
<evidence type="ECO:0008006" key="3">
    <source>
        <dbReference type="Google" id="ProtNLM"/>
    </source>
</evidence>
<protein>
    <recommendedName>
        <fullName evidence="3">Carboxypeptidase-like protein</fullName>
    </recommendedName>
</protein>
<keyword evidence="2" id="KW-1185">Reference proteome</keyword>
<sequence length="261" mass="30376">MKAEVACNTTIDGVFSLQSPKVDLSDTLWVSCDGYQPAKVPINQFVNNWVISLQKNTLKKRPKSQIKTNNKVELNNLSNERLRHFTGIERWLEPFNYIQLAQKFNAPSVNSKLKKITVQLYISLYQPMHDSCMFRVHVYDMDKSTEGPGAELTEEGILVKSYARINVKVNIPDIHISGKNFFVSIEWLRIPFNRADIQNEIYVPRDRGSFKNKMFKPIIGMSNKKGEFINTWAMNFKHEWQLYTYFVPYLTDFAISAEVEY</sequence>
<evidence type="ECO:0000313" key="1">
    <source>
        <dbReference type="EMBL" id="GAA4327713.1"/>
    </source>
</evidence>
<name>A0ABP8GNP2_9SPHI</name>
<dbReference type="Proteomes" id="UP001500582">
    <property type="component" value="Unassembled WGS sequence"/>
</dbReference>
<accession>A0ABP8GNP2</accession>
<evidence type="ECO:0000313" key="2">
    <source>
        <dbReference type="Proteomes" id="UP001500582"/>
    </source>
</evidence>
<dbReference type="EMBL" id="BAABFT010000008">
    <property type="protein sequence ID" value="GAA4327713.1"/>
    <property type="molecule type" value="Genomic_DNA"/>
</dbReference>
<comment type="caution">
    <text evidence="1">The sequence shown here is derived from an EMBL/GenBank/DDBJ whole genome shotgun (WGS) entry which is preliminary data.</text>
</comment>
<organism evidence="1 2">
    <name type="scientific">Mucilaginibacter gynuensis</name>
    <dbReference type="NCBI Taxonomy" id="1302236"/>
    <lineage>
        <taxon>Bacteria</taxon>
        <taxon>Pseudomonadati</taxon>
        <taxon>Bacteroidota</taxon>
        <taxon>Sphingobacteriia</taxon>
        <taxon>Sphingobacteriales</taxon>
        <taxon>Sphingobacteriaceae</taxon>
        <taxon>Mucilaginibacter</taxon>
    </lineage>
</organism>
<proteinExistence type="predicted"/>